<organism evidence="1 2">
    <name type="scientific">Araneus ventricosus</name>
    <name type="common">Orbweaver spider</name>
    <name type="synonym">Epeira ventricosa</name>
    <dbReference type="NCBI Taxonomy" id="182803"/>
    <lineage>
        <taxon>Eukaryota</taxon>
        <taxon>Metazoa</taxon>
        <taxon>Ecdysozoa</taxon>
        <taxon>Arthropoda</taxon>
        <taxon>Chelicerata</taxon>
        <taxon>Arachnida</taxon>
        <taxon>Araneae</taxon>
        <taxon>Araneomorphae</taxon>
        <taxon>Entelegynae</taxon>
        <taxon>Araneoidea</taxon>
        <taxon>Araneidae</taxon>
        <taxon>Araneus</taxon>
    </lineage>
</organism>
<proteinExistence type="predicted"/>
<protein>
    <submittedName>
        <fullName evidence="1">Uncharacterized protein</fullName>
    </submittedName>
</protein>
<gene>
    <name evidence="1" type="ORF">AVEN_48299_1</name>
</gene>
<keyword evidence="2" id="KW-1185">Reference proteome</keyword>
<sequence>MGSLFKNKEYTETDNRIVELWDSLYSNDTVGKMMSGHAYSTALRAHFLTFIILHEKLPEHPLLQLNKETKSIIKDSFHELLATNKKSIEDLQGNIGIK</sequence>
<reference evidence="1 2" key="1">
    <citation type="journal article" date="2019" name="Sci. Rep.">
        <title>Orb-weaving spider Araneus ventricosus genome elucidates the spidroin gene catalogue.</title>
        <authorList>
            <person name="Kono N."/>
            <person name="Nakamura H."/>
            <person name="Ohtoshi R."/>
            <person name="Moran D.A.P."/>
            <person name="Shinohara A."/>
            <person name="Yoshida Y."/>
            <person name="Fujiwara M."/>
            <person name="Mori M."/>
            <person name="Tomita M."/>
            <person name="Arakawa K."/>
        </authorList>
    </citation>
    <scope>NUCLEOTIDE SEQUENCE [LARGE SCALE GENOMIC DNA]</scope>
</reference>
<evidence type="ECO:0000313" key="1">
    <source>
        <dbReference type="EMBL" id="GBM86154.1"/>
    </source>
</evidence>
<name>A0A4Y2J8A1_ARAVE</name>
<dbReference type="Proteomes" id="UP000499080">
    <property type="component" value="Unassembled WGS sequence"/>
</dbReference>
<dbReference type="EMBL" id="BGPR01003290">
    <property type="protein sequence ID" value="GBM86154.1"/>
    <property type="molecule type" value="Genomic_DNA"/>
</dbReference>
<comment type="caution">
    <text evidence="1">The sequence shown here is derived from an EMBL/GenBank/DDBJ whole genome shotgun (WGS) entry which is preliminary data.</text>
</comment>
<evidence type="ECO:0000313" key="2">
    <source>
        <dbReference type="Proteomes" id="UP000499080"/>
    </source>
</evidence>
<accession>A0A4Y2J8A1</accession>
<dbReference type="AlphaFoldDB" id="A0A4Y2J8A1"/>